<dbReference type="GO" id="GO:0009030">
    <property type="term" value="F:thiamine-phosphate kinase activity"/>
    <property type="evidence" value="ECO:0007669"/>
    <property type="project" value="UniProtKB-EC"/>
</dbReference>
<dbReference type="InterPro" id="IPR016188">
    <property type="entry name" value="PurM-like_N"/>
</dbReference>
<comment type="caution">
    <text evidence="2">Lacks conserved residue(s) required for the propagation of feature annotation.</text>
</comment>
<dbReference type="Pfam" id="PF00586">
    <property type="entry name" value="AIRS"/>
    <property type="match status" value="1"/>
</dbReference>
<dbReference type="EMBL" id="JBELOE010000196">
    <property type="protein sequence ID" value="MER2492066.1"/>
    <property type="molecule type" value="Genomic_DNA"/>
</dbReference>
<comment type="similarity">
    <text evidence="2">Belongs to the thiamine-monophosphate kinase family.</text>
</comment>
<dbReference type="PIRSF" id="PIRSF005303">
    <property type="entry name" value="Thiam_monoph_kin"/>
    <property type="match status" value="1"/>
</dbReference>
<dbReference type="PANTHER" id="PTHR30270:SF0">
    <property type="entry name" value="THIAMINE-MONOPHOSPHATE KINASE"/>
    <property type="match status" value="1"/>
</dbReference>
<dbReference type="InterPro" id="IPR036921">
    <property type="entry name" value="PurM-like_N_sf"/>
</dbReference>
<name>A0ABV1RGN1_9ALTE</name>
<dbReference type="HAMAP" id="MF_02128">
    <property type="entry name" value="TMP_kinase"/>
    <property type="match status" value="1"/>
</dbReference>
<keyword evidence="6" id="KW-1185">Reference proteome</keyword>
<feature type="binding site" evidence="2">
    <location>
        <position position="73"/>
    </location>
    <ligand>
        <name>Mg(2+)</name>
        <dbReference type="ChEBI" id="CHEBI:18420"/>
        <label>3</label>
    </ligand>
</feature>
<feature type="binding site" evidence="2">
    <location>
        <position position="73"/>
    </location>
    <ligand>
        <name>Mg(2+)</name>
        <dbReference type="ChEBI" id="CHEBI:18420"/>
        <label>4</label>
    </ligand>
</feature>
<evidence type="ECO:0000256" key="2">
    <source>
        <dbReference type="HAMAP-Rule" id="MF_02128"/>
    </source>
</evidence>
<feature type="binding site" evidence="2">
    <location>
        <position position="45"/>
    </location>
    <ligand>
        <name>Mg(2+)</name>
        <dbReference type="ChEBI" id="CHEBI:18420"/>
        <label>1</label>
    </ligand>
</feature>
<feature type="binding site" evidence="2">
    <location>
        <position position="123"/>
    </location>
    <ligand>
        <name>Mg(2+)</name>
        <dbReference type="ChEBI" id="CHEBI:18420"/>
        <label>1</label>
    </ligand>
</feature>
<dbReference type="Gene3D" id="3.30.1330.10">
    <property type="entry name" value="PurM-like, N-terminal domain"/>
    <property type="match status" value="1"/>
</dbReference>
<feature type="binding site" evidence="2">
    <location>
        <begin position="122"/>
        <end position="123"/>
    </location>
    <ligand>
        <name>ATP</name>
        <dbReference type="ChEBI" id="CHEBI:30616"/>
    </ligand>
</feature>
<dbReference type="InterPro" id="IPR036676">
    <property type="entry name" value="PurM-like_C_sf"/>
</dbReference>
<dbReference type="InterPro" id="IPR006283">
    <property type="entry name" value="ThiL-like"/>
</dbReference>
<dbReference type="SUPFAM" id="SSF56042">
    <property type="entry name" value="PurM C-terminal domain-like"/>
    <property type="match status" value="1"/>
</dbReference>
<feature type="binding site" evidence="2">
    <location>
        <position position="264"/>
    </location>
    <ligand>
        <name>substrate</name>
    </ligand>
</feature>
<dbReference type="Gene3D" id="3.90.650.10">
    <property type="entry name" value="PurM-like C-terminal domain"/>
    <property type="match status" value="1"/>
</dbReference>
<feature type="binding site" evidence="2">
    <location>
        <position position="44"/>
    </location>
    <ligand>
        <name>Mg(2+)</name>
        <dbReference type="ChEBI" id="CHEBI:18420"/>
        <label>1</label>
    </ligand>
</feature>
<keyword evidence="2 5" id="KW-0418">Kinase</keyword>
<feature type="binding site" evidence="2">
    <location>
        <position position="215"/>
    </location>
    <ligand>
        <name>ATP</name>
        <dbReference type="ChEBI" id="CHEBI:30616"/>
    </ligand>
</feature>
<comment type="function">
    <text evidence="2">Catalyzes the ATP-dependent phosphorylation of thiamine-monophosphate (TMP) to form thiamine-pyrophosphate (TPP), the active form of vitamin B1.</text>
</comment>
<keyword evidence="2" id="KW-0067">ATP-binding</keyword>
<comment type="catalytic activity">
    <reaction evidence="2">
        <text>thiamine phosphate + ATP = thiamine diphosphate + ADP</text>
        <dbReference type="Rhea" id="RHEA:15913"/>
        <dbReference type="ChEBI" id="CHEBI:30616"/>
        <dbReference type="ChEBI" id="CHEBI:37575"/>
        <dbReference type="ChEBI" id="CHEBI:58937"/>
        <dbReference type="ChEBI" id="CHEBI:456216"/>
        <dbReference type="EC" id="2.7.4.16"/>
    </reaction>
</comment>
<dbReference type="RefSeq" id="WP_143871852.1">
    <property type="nucleotide sequence ID" value="NZ_CP041660.1"/>
</dbReference>
<organism evidence="5 6">
    <name type="scientific">Catenovulum sediminis</name>
    <dbReference type="NCBI Taxonomy" id="1740262"/>
    <lineage>
        <taxon>Bacteria</taxon>
        <taxon>Pseudomonadati</taxon>
        <taxon>Pseudomonadota</taxon>
        <taxon>Gammaproteobacteria</taxon>
        <taxon>Alteromonadales</taxon>
        <taxon>Alteromonadaceae</taxon>
        <taxon>Catenovulum</taxon>
    </lineage>
</organism>
<evidence type="ECO:0000256" key="1">
    <source>
        <dbReference type="ARBA" id="ARBA00022977"/>
    </source>
</evidence>
<dbReference type="EC" id="2.7.4.16" evidence="2"/>
<protein>
    <recommendedName>
        <fullName evidence="2">Thiamine-monophosphate kinase</fullName>
        <shortName evidence="2">TMP kinase</shortName>
        <shortName evidence="2">Thiamine-phosphate kinase</shortName>
        <ecNumber evidence="2">2.7.4.16</ecNumber>
    </recommendedName>
</protein>
<feature type="domain" description="PurM-like N-terminal" evidence="3">
    <location>
        <begin position="25"/>
        <end position="139"/>
    </location>
</feature>
<feature type="binding site" evidence="2">
    <location>
        <position position="27"/>
    </location>
    <ligand>
        <name>Mg(2+)</name>
        <dbReference type="ChEBI" id="CHEBI:18420"/>
        <label>4</label>
    </ligand>
</feature>
<feature type="binding site" evidence="2">
    <location>
        <position position="213"/>
    </location>
    <ligand>
        <name>Mg(2+)</name>
        <dbReference type="ChEBI" id="CHEBI:18420"/>
        <label>3</label>
    </ligand>
</feature>
<keyword evidence="2 5" id="KW-0808">Transferase</keyword>
<dbReference type="NCBIfam" id="TIGR01379">
    <property type="entry name" value="thiL"/>
    <property type="match status" value="1"/>
</dbReference>
<accession>A0ABV1RGN1</accession>
<evidence type="ECO:0000259" key="4">
    <source>
        <dbReference type="Pfam" id="PF02769"/>
    </source>
</evidence>
<comment type="pathway">
    <text evidence="2">Cofactor biosynthesis; thiamine diphosphate biosynthesis; thiamine diphosphate from thiamine phosphate: step 1/1.</text>
</comment>
<evidence type="ECO:0000259" key="3">
    <source>
        <dbReference type="Pfam" id="PF00586"/>
    </source>
</evidence>
<dbReference type="Proteomes" id="UP001467690">
    <property type="component" value="Unassembled WGS sequence"/>
</dbReference>
<keyword evidence="2" id="KW-0479">Metal-binding</keyword>
<dbReference type="SUPFAM" id="SSF55326">
    <property type="entry name" value="PurM N-terminal domain-like"/>
    <property type="match status" value="1"/>
</dbReference>
<sequence>MAEFDIISRFFTFGEKPDSVVLDKGDDCALVRSGNATELLAITTDTLVCGTHFLQDIPPHALAYRCLATNLSDLAAMGAMPRWFSLALSLPKEIAQNQDWLAEFSQGLQVLSAEHNIYLIGGDTTSGPLSVTISAVGQVAENRCLLRKNAKVGDLICVSGTLGDAAGALKIMLDQSTPCDIETRDALFSRFNYPSARVQVGLALLAFSSCAIDISDGLLADLTHILKASNCCATIDIDKLPLSPALVRQFGQQAAQRMSLSGGDDYELCFTIKPSDIDKLRATAEKLDIPLHVIGQIVEGEGEGLKVVQQGQIIEISDMGYQHFA</sequence>
<feature type="binding site" evidence="2">
    <location>
        <position position="43"/>
    </location>
    <ligand>
        <name>Mg(2+)</name>
        <dbReference type="ChEBI" id="CHEBI:18420"/>
        <label>4</label>
    </ligand>
</feature>
<dbReference type="Pfam" id="PF02769">
    <property type="entry name" value="AIRS_C"/>
    <property type="match status" value="1"/>
</dbReference>
<gene>
    <name evidence="2 5" type="primary">thiL</name>
    <name evidence="5" type="ORF">ABS311_09245</name>
</gene>
<feature type="binding site" evidence="2">
    <location>
        <position position="52"/>
    </location>
    <ligand>
        <name>substrate</name>
    </ligand>
</feature>
<comment type="miscellaneous">
    <text evidence="2">Reaction mechanism of ThiL seems to utilize a direct, inline transfer of the gamma-phosphate of ATP to TMP rather than a phosphorylated enzyme intermediate.</text>
</comment>
<proteinExistence type="inferred from homology"/>
<feature type="binding site" evidence="2">
    <location>
        <position position="45"/>
    </location>
    <ligand>
        <name>Mg(2+)</name>
        <dbReference type="ChEBI" id="CHEBI:18420"/>
        <label>2</label>
    </ligand>
</feature>
<keyword evidence="2" id="KW-0460">Magnesium</keyword>
<feature type="binding site" evidence="2">
    <location>
        <position position="147"/>
    </location>
    <ligand>
        <name>ATP</name>
        <dbReference type="ChEBI" id="CHEBI:30616"/>
    </ligand>
</feature>
<dbReference type="CDD" id="cd02194">
    <property type="entry name" value="ThiL"/>
    <property type="match status" value="1"/>
</dbReference>
<dbReference type="InterPro" id="IPR010918">
    <property type="entry name" value="PurM-like_C_dom"/>
</dbReference>
<feature type="binding site" evidence="2">
    <location>
        <position position="216"/>
    </location>
    <ligand>
        <name>Mg(2+)</name>
        <dbReference type="ChEBI" id="CHEBI:18420"/>
        <label>5</label>
    </ligand>
</feature>
<feature type="binding site" evidence="2">
    <location>
        <position position="321"/>
    </location>
    <ligand>
        <name>substrate</name>
    </ligand>
</feature>
<keyword evidence="1 2" id="KW-0784">Thiamine biosynthesis</keyword>
<feature type="binding site" evidence="2">
    <location>
        <position position="73"/>
    </location>
    <ligand>
        <name>Mg(2+)</name>
        <dbReference type="ChEBI" id="CHEBI:18420"/>
        <label>2</label>
    </ligand>
</feature>
<dbReference type="PANTHER" id="PTHR30270">
    <property type="entry name" value="THIAMINE-MONOPHOSPHATE KINASE"/>
    <property type="match status" value="1"/>
</dbReference>
<evidence type="ECO:0000313" key="6">
    <source>
        <dbReference type="Proteomes" id="UP001467690"/>
    </source>
</evidence>
<feature type="domain" description="PurM-like C-terminal" evidence="4">
    <location>
        <begin position="151"/>
        <end position="307"/>
    </location>
</feature>
<keyword evidence="2" id="KW-0547">Nucleotide-binding</keyword>
<feature type="binding site" evidence="2">
    <location>
        <position position="27"/>
    </location>
    <ligand>
        <name>Mg(2+)</name>
        <dbReference type="ChEBI" id="CHEBI:18420"/>
        <label>3</label>
    </ligand>
</feature>
<reference evidence="5 6" key="1">
    <citation type="submission" date="2024-06" db="EMBL/GenBank/DDBJ databases">
        <authorList>
            <person name="Chen R.Y."/>
        </authorList>
    </citation>
    <scope>NUCLEOTIDE SEQUENCE [LARGE SCALE GENOMIC DNA]</scope>
    <source>
        <strain evidence="5 6">D2</strain>
    </source>
</reference>
<evidence type="ECO:0000313" key="5">
    <source>
        <dbReference type="EMBL" id="MER2492066.1"/>
    </source>
</evidence>
<comment type="caution">
    <text evidence="5">The sequence shown here is derived from an EMBL/GenBank/DDBJ whole genome shotgun (WGS) entry which is preliminary data.</text>
</comment>